<evidence type="ECO:0000313" key="2">
    <source>
        <dbReference type="EMBL" id="RKG75441.1"/>
    </source>
</evidence>
<accession>A0A3A8IAP5</accession>
<sequence length="251" mass="27509">MVDLATAVTAVTERMLVDAGIREGMRVLDVGCGRGLVSLLIARLVGERGQVVGVDIDSRALTMARETVQDSRITFVEGDFRSLASEHGQFDAAVGRRVLMYQPDAVEALRGLARVLRPGGLMVFQEHDSTVAPTSLTPLPLHARVREWMWRTVEREGGNVHMGFGLASALTRAGLTVEHLRAEAIVQTPEMHHYVGPIARAMLPRILERGVATEVELGIDTLDARLIEERTKADATYIGEMIFCASARMPR</sequence>
<dbReference type="InterPro" id="IPR050447">
    <property type="entry name" value="Erg6_SMT_methyltransf"/>
</dbReference>
<proteinExistence type="predicted"/>
<dbReference type="OrthoDB" id="9770485at2"/>
<dbReference type="PANTHER" id="PTHR44068:SF11">
    <property type="entry name" value="GERANYL DIPHOSPHATE 2-C-METHYLTRANSFERASE"/>
    <property type="match status" value="1"/>
</dbReference>
<organism evidence="2 3">
    <name type="scientific">Corallococcus terminator</name>
    <dbReference type="NCBI Taxonomy" id="2316733"/>
    <lineage>
        <taxon>Bacteria</taxon>
        <taxon>Pseudomonadati</taxon>
        <taxon>Myxococcota</taxon>
        <taxon>Myxococcia</taxon>
        <taxon>Myxococcales</taxon>
        <taxon>Cystobacterineae</taxon>
        <taxon>Myxococcaceae</taxon>
        <taxon>Corallococcus</taxon>
    </lineage>
</organism>
<dbReference type="Proteomes" id="UP000268094">
    <property type="component" value="Unassembled WGS sequence"/>
</dbReference>
<dbReference type="InterPro" id="IPR025714">
    <property type="entry name" value="Methyltranfer_dom"/>
</dbReference>
<dbReference type="GO" id="GO:0008168">
    <property type="term" value="F:methyltransferase activity"/>
    <property type="evidence" value="ECO:0007669"/>
    <property type="project" value="UniProtKB-KW"/>
</dbReference>
<evidence type="ECO:0000259" key="1">
    <source>
        <dbReference type="Pfam" id="PF13847"/>
    </source>
</evidence>
<keyword evidence="3" id="KW-1185">Reference proteome</keyword>
<dbReference type="Gene3D" id="3.40.50.150">
    <property type="entry name" value="Vaccinia Virus protein VP39"/>
    <property type="match status" value="1"/>
</dbReference>
<dbReference type="SUPFAM" id="SSF53335">
    <property type="entry name" value="S-adenosyl-L-methionine-dependent methyltransferases"/>
    <property type="match status" value="1"/>
</dbReference>
<protein>
    <submittedName>
        <fullName evidence="2">Class I SAM-dependent methyltransferase</fullName>
    </submittedName>
</protein>
<dbReference type="GO" id="GO:0032259">
    <property type="term" value="P:methylation"/>
    <property type="evidence" value="ECO:0007669"/>
    <property type="project" value="UniProtKB-KW"/>
</dbReference>
<dbReference type="PANTHER" id="PTHR44068">
    <property type="entry name" value="ZGC:194242"/>
    <property type="match status" value="1"/>
</dbReference>
<gene>
    <name evidence="2" type="ORF">D7V88_33475</name>
</gene>
<dbReference type="InterPro" id="IPR029063">
    <property type="entry name" value="SAM-dependent_MTases_sf"/>
</dbReference>
<dbReference type="EMBL" id="RAVZ01000332">
    <property type="protein sequence ID" value="RKG75441.1"/>
    <property type="molecule type" value="Genomic_DNA"/>
</dbReference>
<dbReference type="AlphaFoldDB" id="A0A3A8IAP5"/>
<comment type="caution">
    <text evidence="2">The sequence shown here is derived from an EMBL/GenBank/DDBJ whole genome shotgun (WGS) entry which is preliminary data.</text>
</comment>
<reference evidence="3" key="1">
    <citation type="submission" date="2018-09" db="EMBL/GenBank/DDBJ databases">
        <authorList>
            <person name="Livingstone P.G."/>
            <person name="Whitworth D.E."/>
        </authorList>
    </citation>
    <scope>NUCLEOTIDE SEQUENCE [LARGE SCALE GENOMIC DNA]</scope>
    <source>
        <strain evidence="3">CA054A</strain>
    </source>
</reference>
<keyword evidence="2" id="KW-0489">Methyltransferase</keyword>
<name>A0A3A8IAP5_9BACT</name>
<dbReference type="CDD" id="cd02440">
    <property type="entry name" value="AdoMet_MTases"/>
    <property type="match status" value="1"/>
</dbReference>
<dbReference type="Pfam" id="PF13847">
    <property type="entry name" value="Methyltransf_31"/>
    <property type="match status" value="1"/>
</dbReference>
<feature type="domain" description="Methyltransferase" evidence="1">
    <location>
        <begin position="22"/>
        <end position="145"/>
    </location>
</feature>
<keyword evidence="2" id="KW-0808">Transferase</keyword>
<evidence type="ECO:0000313" key="3">
    <source>
        <dbReference type="Proteomes" id="UP000268094"/>
    </source>
</evidence>